<reference evidence="2" key="1">
    <citation type="submission" date="2016-10" db="EMBL/GenBank/DDBJ databases">
        <authorList>
            <person name="Varghese N."/>
            <person name="Submissions S."/>
        </authorList>
    </citation>
    <scope>NUCLEOTIDE SEQUENCE [LARGE SCALE GENOMIC DNA]</scope>
    <source>
        <strain evidence="2">CGMCC 1.11022</strain>
    </source>
</reference>
<dbReference type="EMBL" id="FNEE01000035">
    <property type="protein sequence ID" value="SDL39229.1"/>
    <property type="molecule type" value="Genomic_DNA"/>
</dbReference>
<keyword evidence="2" id="KW-1185">Reference proteome</keyword>
<gene>
    <name evidence="1" type="ORF">SAMN05428953_13538</name>
</gene>
<proteinExistence type="predicted"/>
<evidence type="ECO:0000313" key="1">
    <source>
        <dbReference type="EMBL" id="SDL39229.1"/>
    </source>
</evidence>
<evidence type="ECO:0000313" key="2">
    <source>
        <dbReference type="Proteomes" id="UP000198894"/>
    </source>
</evidence>
<dbReference type="RefSeq" id="WP_091600416.1">
    <property type="nucleotide sequence ID" value="NZ_FNEE01000035.1"/>
</dbReference>
<dbReference type="AlphaFoldDB" id="A0A1G9JNY4"/>
<sequence length="171" mass="18970">MSLDKIIASIPGMDAKRRAETRSNAERKLDDARMGADARRVIEELDAQEAREAAAFSDRVSNLPVAKRVVEAFSSMTENERNIVQVLLDHPGETSTGLSSALGWGGQTWHMHFGEMCKKRETRLWPAEPAVVRDANFYCGILANLSADNRWTIKPEVAEGFTALGLRANKK</sequence>
<organism evidence="1 2">
    <name type="scientific">Mesorhizobium muleiense</name>
    <dbReference type="NCBI Taxonomy" id="1004279"/>
    <lineage>
        <taxon>Bacteria</taxon>
        <taxon>Pseudomonadati</taxon>
        <taxon>Pseudomonadota</taxon>
        <taxon>Alphaproteobacteria</taxon>
        <taxon>Hyphomicrobiales</taxon>
        <taxon>Phyllobacteriaceae</taxon>
        <taxon>Mesorhizobium</taxon>
    </lineage>
</organism>
<name>A0A1G9JNY4_9HYPH</name>
<accession>A0A1G9JNY4</accession>
<protein>
    <submittedName>
        <fullName evidence="1">Uncharacterized protein</fullName>
    </submittedName>
</protein>
<dbReference type="Proteomes" id="UP000198894">
    <property type="component" value="Unassembled WGS sequence"/>
</dbReference>